<reference evidence="5" key="2">
    <citation type="journal article" date="2019" name="Int. J. Syst. Evol. Microbiol.">
        <title>The Global Catalogue of Microorganisms (GCM) 10K type strain sequencing project: providing services to taxonomists for standard genome sequencing and annotation.</title>
        <authorList>
            <consortium name="The Broad Institute Genomics Platform"/>
            <consortium name="The Broad Institute Genome Sequencing Center for Infectious Disease"/>
            <person name="Wu L."/>
            <person name="Ma J."/>
        </authorList>
    </citation>
    <scope>NUCLEOTIDE SEQUENCE [LARGE SCALE GENOMIC DNA]</scope>
    <source>
        <strain evidence="5">NBRC 107715</strain>
    </source>
</reference>
<reference evidence="2 4" key="3">
    <citation type="submission" date="2019-07" db="EMBL/GenBank/DDBJ databases">
        <title>Whole genome shotgun sequence of Methylobacterium oxalidis NBRC 107715.</title>
        <authorList>
            <person name="Hosoyama A."/>
            <person name="Uohara A."/>
            <person name="Ohji S."/>
            <person name="Ichikawa N."/>
        </authorList>
    </citation>
    <scope>NUCLEOTIDE SEQUENCE [LARGE SCALE GENOMIC DNA]</scope>
    <source>
        <strain evidence="2 4">NBRC 107715</strain>
    </source>
</reference>
<protein>
    <submittedName>
        <fullName evidence="2">Uncharacterized protein</fullName>
    </submittedName>
</protein>
<reference evidence="3" key="1">
    <citation type="journal article" date="2014" name="Int. J. Syst. Evol. Microbiol.">
        <title>Complete genome of a new Firmicutes species belonging to the dominant human colonic microbiota ('Ruminococcus bicirculans') reveals two chromosomes and a selective capacity to utilize plant glucans.</title>
        <authorList>
            <consortium name="NISC Comparative Sequencing Program"/>
            <person name="Wegmann U."/>
            <person name="Louis P."/>
            <person name="Goesmann A."/>
            <person name="Henrissat B."/>
            <person name="Duncan S.H."/>
            <person name="Flint H.J."/>
        </authorList>
    </citation>
    <scope>NUCLEOTIDE SEQUENCE</scope>
    <source>
        <strain evidence="3">NBRC 107715</strain>
    </source>
</reference>
<evidence type="ECO:0000313" key="5">
    <source>
        <dbReference type="Proteomes" id="UP001156856"/>
    </source>
</evidence>
<sequence length="139" mass="14198">MAKEKVKVPKTLAGLSLPNRLRKSGALTSILNNPLARTILADVLVAAAGAAATALVRHRPSGPQVAHAGERIADAGVHAASATSDTARAAVGAIGTMVTEMASSVLPDGEGRKAAGKAKKKGKKRKSARRQQEAASRPH</sequence>
<dbReference type="EMBL" id="BJZU01000072">
    <property type="protein sequence ID" value="GEP05544.1"/>
    <property type="molecule type" value="Genomic_DNA"/>
</dbReference>
<feature type="compositionally biased region" description="Basic residues" evidence="1">
    <location>
        <begin position="114"/>
        <end position="129"/>
    </location>
</feature>
<name>A0A512J6E0_9HYPH</name>
<reference evidence="3" key="4">
    <citation type="submission" date="2023-01" db="EMBL/GenBank/DDBJ databases">
        <title>Draft genome sequence of Methylobacterium oxalidis strain NBRC 107715.</title>
        <authorList>
            <person name="Sun Q."/>
            <person name="Mori K."/>
        </authorList>
    </citation>
    <scope>NUCLEOTIDE SEQUENCE</scope>
    <source>
        <strain evidence="3">NBRC 107715</strain>
    </source>
</reference>
<gene>
    <name evidence="3" type="ORF">GCM10007888_39450</name>
    <name evidence="2" type="ORF">MOX02_35820</name>
</gene>
<comment type="caution">
    <text evidence="2">The sequence shown here is derived from an EMBL/GenBank/DDBJ whole genome shotgun (WGS) entry which is preliminary data.</text>
</comment>
<dbReference type="RefSeq" id="WP_147027101.1">
    <property type="nucleotide sequence ID" value="NZ_BJZU01000072.1"/>
</dbReference>
<dbReference type="AlphaFoldDB" id="A0A512J6E0"/>
<evidence type="ECO:0000256" key="1">
    <source>
        <dbReference type="SAM" id="MobiDB-lite"/>
    </source>
</evidence>
<dbReference type="Proteomes" id="UP001156856">
    <property type="component" value="Unassembled WGS sequence"/>
</dbReference>
<feature type="region of interest" description="Disordered" evidence="1">
    <location>
        <begin position="103"/>
        <end position="139"/>
    </location>
</feature>
<evidence type="ECO:0000313" key="4">
    <source>
        <dbReference type="Proteomes" id="UP000321960"/>
    </source>
</evidence>
<evidence type="ECO:0000313" key="2">
    <source>
        <dbReference type="EMBL" id="GEP05544.1"/>
    </source>
</evidence>
<keyword evidence="5" id="KW-1185">Reference proteome</keyword>
<dbReference type="Proteomes" id="UP000321960">
    <property type="component" value="Unassembled WGS sequence"/>
</dbReference>
<dbReference type="EMBL" id="BSPK01000075">
    <property type="protein sequence ID" value="GLS65563.1"/>
    <property type="molecule type" value="Genomic_DNA"/>
</dbReference>
<proteinExistence type="predicted"/>
<evidence type="ECO:0000313" key="3">
    <source>
        <dbReference type="EMBL" id="GLS65563.1"/>
    </source>
</evidence>
<accession>A0A512J6E0</accession>
<organism evidence="2 4">
    <name type="scientific">Methylobacterium oxalidis</name>
    <dbReference type="NCBI Taxonomy" id="944322"/>
    <lineage>
        <taxon>Bacteria</taxon>
        <taxon>Pseudomonadati</taxon>
        <taxon>Pseudomonadota</taxon>
        <taxon>Alphaproteobacteria</taxon>
        <taxon>Hyphomicrobiales</taxon>
        <taxon>Methylobacteriaceae</taxon>
        <taxon>Methylobacterium</taxon>
    </lineage>
</organism>